<organism evidence="16 17">
    <name type="scientific">Cellulomonas humilata</name>
    <dbReference type="NCBI Taxonomy" id="144055"/>
    <lineage>
        <taxon>Bacteria</taxon>
        <taxon>Bacillati</taxon>
        <taxon>Actinomycetota</taxon>
        <taxon>Actinomycetes</taxon>
        <taxon>Micrococcales</taxon>
        <taxon>Cellulomonadaceae</taxon>
        <taxon>Cellulomonas</taxon>
    </lineage>
</organism>
<feature type="domain" description="Valyl-tRNA synthetase tRNA-binding arm" evidence="15">
    <location>
        <begin position="632"/>
        <end position="691"/>
    </location>
</feature>
<dbReference type="Gene3D" id="3.40.50.620">
    <property type="entry name" value="HUPs"/>
    <property type="match status" value="1"/>
</dbReference>
<dbReference type="SUPFAM" id="SSF47323">
    <property type="entry name" value="Anticodon-binding domain of a subclass of class I aminoacyl-tRNA synthetases"/>
    <property type="match status" value="1"/>
</dbReference>
<dbReference type="PROSITE" id="PS00178">
    <property type="entry name" value="AA_TRNA_LIGASE_I"/>
    <property type="match status" value="1"/>
</dbReference>
<gene>
    <name evidence="16" type="ORF">HP550_17760</name>
</gene>
<evidence type="ECO:0000259" key="13">
    <source>
        <dbReference type="Pfam" id="PF00133"/>
    </source>
</evidence>
<evidence type="ECO:0000256" key="4">
    <source>
        <dbReference type="ARBA" id="ARBA00022741"/>
    </source>
</evidence>
<dbReference type="GO" id="GO:0005829">
    <property type="term" value="C:cytosol"/>
    <property type="evidence" value="ECO:0007669"/>
    <property type="project" value="TreeGrafter"/>
</dbReference>
<feature type="domain" description="Aminoacyl-tRNA synthetase class Ia" evidence="13">
    <location>
        <begin position="12"/>
        <end position="271"/>
    </location>
</feature>
<dbReference type="Pfam" id="PF00133">
    <property type="entry name" value="tRNA-synt_1"/>
    <property type="match status" value="2"/>
</dbReference>
<keyword evidence="4 11" id="KW-0547">Nucleotide-binding</keyword>
<dbReference type="GO" id="GO:0006438">
    <property type="term" value="P:valyl-tRNA aminoacylation"/>
    <property type="evidence" value="ECO:0007669"/>
    <property type="project" value="InterPro"/>
</dbReference>
<dbReference type="PANTHER" id="PTHR11946:SF93">
    <property type="entry name" value="VALINE--TRNA LIGASE, CHLOROPLASTIC_MITOCHONDRIAL 2"/>
    <property type="match status" value="1"/>
</dbReference>
<keyword evidence="7" id="KW-0175">Coiled coil</keyword>
<dbReference type="EMBL" id="JABMCI010000070">
    <property type="protein sequence ID" value="NUU19098.1"/>
    <property type="molecule type" value="Genomic_DNA"/>
</dbReference>
<comment type="catalytic activity">
    <reaction evidence="10">
        <text>tRNA(Val) + L-valine + ATP = L-valyl-tRNA(Val) + AMP + diphosphate</text>
        <dbReference type="Rhea" id="RHEA:10704"/>
        <dbReference type="Rhea" id="RHEA-COMP:9672"/>
        <dbReference type="Rhea" id="RHEA-COMP:9708"/>
        <dbReference type="ChEBI" id="CHEBI:30616"/>
        <dbReference type="ChEBI" id="CHEBI:33019"/>
        <dbReference type="ChEBI" id="CHEBI:57762"/>
        <dbReference type="ChEBI" id="CHEBI:78442"/>
        <dbReference type="ChEBI" id="CHEBI:78537"/>
        <dbReference type="ChEBI" id="CHEBI:456215"/>
        <dbReference type="EC" id="6.1.1.9"/>
    </reaction>
</comment>
<dbReference type="InterPro" id="IPR002300">
    <property type="entry name" value="aa-tRNA-synth_Ia"/>
</dbReference>
<keyword evidence="2" id="KW-0963">Cytoplasm</keyword>
<evidence type="ECO:0000256" key="7">
    <source>
        <dbReference type="ARBA" id="ARBA00023054"/>
    </source>
</evidence>
<evidence type="ECO:0000256" key="8">
    <source>
        <dbReference type="ARBA" id="ARBA00023146"/>
    </source>
</evidence>
<evidence type="ECO:0000256" key="3">
    <source>
        <dbReference type="ARBA" id="ARBA00022598"/>
    </source>
</evidence>
<sequence length="698" mass="76648">MTMPTSTTPSDRYRRWTAADAFAATGTTDAPAWAMILPPPNITGGLHLGHAYEHTLSDTLARRQRMTGADTLWLPGLDHAAIATNALLERRLREEGTSREEIGRDEFTRRAWAWKRSCTADIITQMRHLGAGPDWGRLTFTLDDGPSRATRTAFTRLFGEGLIYRAERETLWCPGCATTLSDIEADDSTGTPACSRCRTPLEIRSTPQWYLRTSALAAAATAAITSGATSIEPADARRDYLRWAANLGDWCISRQLWWGHRIPIWYGPDGEARAFASDDQLPDGWTQDPDTLDTWFSSALWPLSTLGWPDDTADLRRFYPNDLLITGNDLIFFWALRMMLLCTHLTGRAPFRRMLFHGMVRDEHGKKMSKSFGNTIDPLPLIAEHGPDALRFSLARRARPGADIPFGLDDLTRARGYLTKLRSIAGLAARLGCTWQAARPAPTHLLDRWLLTRLDAALAEADAGYAGGDLARAADALTRLAEDDLSGLYLEARKDDLYGGDAGAIATLSAALTALLLALHPMLPFLTEELAEELGWSGIMDREPFPTSTRPDEKAASAGAQLRELRDAARAHRGRQGFTASAWLPARGDGIALWTALCRTARLTDADPGESTRISRRGGTLTLPAAPELDDAQRRSLGRQLAQAQEQTDRLSSRLADPGFLSRAPAAAQAKARSDLEANRSECDRLRGLLARAAQSLA</sequence>
<evidence type="ECO:0000259" key="14">
    <source>
        <dbReference type="Pfam" id="PF08264"/>
    </source>
</evidence>
<evidence type="ECO:0000256" key="11">
    <source>
        <dbReference type="RuleBase" id="RU363035"/>
    </source>
</evidence>
<keyword evidence="5 11" id="KW-0067">ATP-binding</keyword>
<protein>
    <recommendedName>
        <fullName evidence="1">valine--tRNA ligase</fullName>
        <ecNumber evidence="1">6.1.1.9</ecNumber>
    </recommendedName>
    <alternativeName>
        <fullName evidence="9">Valyl-tRNA synthetase</fullName>
    </alternativeName>
</protein>
<dbReference type="CDD" id="cd00817">
    <property type="entry name" value="ValRS_core"/>
    <property type="match status" value="1"/>
</dbReference>
<proteinExistence type="inferred from homology"/>
<dbReference type="Proteomes" id="UP000565724">
    <property type="component" value="Unassembled WGS sequence"/>
</dbReference>
<name>A0A7Y6A4Y0_9CELL</name>
<comment type="caution">
    <text evidence="16">The sequence shown here is derived from an EMBL/GenBank/DDBJ whole genome shotgun (WGS) entry which is preliminary data.</text>
</comment>
<evidence type="ECO:0000256" key="5">
    <source>
        <dbReference type="ARBA" id="ARBA00022840"/>
    </source>
</evidence>
<dbReference type="GO" id="GO:0004832">
    <property type="term" value="F:valine-tRNA ligase activity"/>
    <property type="evidence" value="ECO:0007669"/>
    <property type="project" value="UniProtKB-EC"/>
</dbReference>
<dbReference type="InterPro" id="IPR019499">
    <property type="entry name" value="Val-tRNA_synth_tRNA-bd"/>
</dbReference>
<dbReference type="InterPro" id="IPR037118">
    <property type="entry name" value="Val-tRNA_synth_C_sf"/>
</dbReference>
<evidence type="ECO:0000313" key="16">
    <source>
        <dbReference type="EMBL" id="NUU19098.1"/>
    </source>
</evidence>
<keyword evidence="8 11" id="KW-0030">Aminoacyl-tRNA synthetase</keyword>
<dbReference type="InterPro" id="IPR014729">
    <property type="entry name" value="Rossmann-like_a/b/a_fold"/>
</dbReference>
<dbReference type="Pfam" id="PF10458">
    <property type="entry name" value="Val_tRNA-synt_C"/>
    <property type="match status" value="1"/>
</dbReference>
<dbReference type="InterPro" id="IPR010978">
    <property type="entry name" value="tRNA-bd_arm"/>
</dbReference>
<feature type="region of interest" description="Disordered" evidence="12">
    <location>
        <begin position="605"/>
        <end position="624"/>
    </location>
</feature>
<dbReference type="InterPro" id="IPR013155">
    <property type="entry name" value="M/V/L/I-tRNA-synth_anticd-bd"/>
</dbReference>
<dbReference type="SUPFAM" id="SSF46589">
    <property type="entry name" value="tRNA-binding arm"/>
    <property type="match status" value="1"/>
</dbReference>
<dbReference type="InterPro" id="IPR001412">
    <property type="entry name" value="aa-tRNA-synth_I_CS"/>
</dbReference>
<feature type="domain" description="Methionyl/Valyl/Leucyl/Isoleucyl-tRNA synthetase anticodon-binding" evidence="14">
    <location>
        <begin position="447"/>
        <end position="582"/>
    </location>
</feature>
<feature type="domain" description="Aminoacyl-tRNA synthetase class Ia" evidence="13">
    <location>
        <begin position="283"/>
        <end position="404"/>
    </location>
</feature>
<dbReference type="Gene3D" id="1.10.730.10">
    <property type="entry name" value="Isoleucyl-tRNA Synthetase, Domain 1"/>
    <property type="match status" value="1"/>
</dbReference>
<accession>A0A7Y6A4Y0</accession>
<feature type="region of interest" description="Disordered" evidence="12">
    <location>
        <begin position="646"/>
        <end position="680"/>
    </location>
</feature>
<evidence type="ECO:0000259" key="15">
    <source>
        <dbReference type="Pfam" id="PF10458"/>
    </source>
</evidence>
<evidence type="ECO:0000256" key="2">
    <source>
        <dbReference type="ARBA" id="ARBA00022490"/>
    </source>
</evidence>
<dbReference type="Gene3D" id="1.10.287.380">
    <property type="entry name" value="Valyl-tRNA synthetase, C-terminal domain"/>
    <property type="match status" value="1"/>
</dbReference>
<dbReference type="InterPro" id="IPR002303">
    <property type="entry name" value="Valyl-tRNA_ligase"/>
</dbReference>
<comment type="similarity">
    <text evidence="11">Belongs to the class-I aminoacyl-tRNA synthetase family.</text>
</comment>
<evidence type="ECO:0000256" key="10">
    <source>
        <dbReference type="ARBA" id="ARBA00047552"/>
    </source>
</evidence>
<keyword evidence="17" id="KW-1185">Reference proteome</keyword>
<evidence type="ECO:0000256" key="6">
    <source>
        <dbReference type="ARBA" id="ARBA00022917"/>
    </source>
</evidence>
<dbReference type="AlphaFoldDB" id="A0A7Y6A4Y0"/>
<evidence type="ECO:0000313" key="17">
    <source>
        <dbReference type="Proteomes" id="UP000565724"/>
    </source>
</evidence>
<evidence type="ECO:0000256" key="1">
    <source>
        <dbReference type="ARBA" id="ARBA00013169"/>
    </source>
</evidence>
<dbReference type="GO" id="GO:0005524">
    <property type="term" value="F:ATP binding"/>
    <property type="evidence" value="ECO:0007669"/>
    <property type="project" value="UniProtKB-KW"/>
</dbReference>
<dbReference type="SUPFAM" id="SSF52374">
    <property type="entry name" value="Nucleotidylyl transferase"/>
    <property type="match status" value="1"/>
</dbReference>
<dbReference type="InterPro" id="IPR009080">
    <property type="entry name" value="tRNAsynth_Ia_anticodon-bd"/>
</dbReference>
<dbReference type="Pfam" id="PF08264">
    <property type="entry name" value="Anticodon_1"/>
    <property type="match status" value="1"/>
</dbReference>
<keyword evidence="6 11" id="KW-0648">Protein biosynthesis</keyword>
<keyword evidence="3 11" id="KW-0436">Ligase</keyword>
<evidence type="ECO:0000256" key="9">
    <source>
        <dbReference type="ARBA" id="ARBA00029936"/>
    </source>
</evidence>
<dbReference type="RefSeq" id="WP_175349014.1">
    <property type="nucleotide sequence ID" value="NZ_JABMCI010000070.1"/>
</dbReference>
<evidence type="ECO:0000256" key="12">
    <source>
        <dbReference type="SAM" id="MobiDB-lite"/>
    </source>
</evidence>
<dbReference type="EC" id="6.1.1.9" evidence="1"/>
<reference evidence="16 17" key="1">
    <citation type="submission" date="2020-05" db="EMBL/GenBank/DDBJ databases">
        <title>Genome Sequencing of Type Strains.</title>
        <authorList>
            <person name="Lemaire J.F."/>
            <person name="Inderbitzin P."/>
            <person name="Gregorio O.A."/>
            <person name="Collins S.B."/>
            <person name="Wespe N."/>
            <person name="Knight-Connoni V."/>
        </authorList>
    </citation>
    <scope>NUCLEOTIDE SEQUENCE [LARGE SCALE GENOMIC DNA]</scope>
    <source>
        <strain evidence="16 17">ATCC 25174</strain>
    </source>
</reference>
<dbReference type="PANTHER" id="PTHR11946">
    <property type="entry name" value="VALYL-TRNA SYNTHETASES"/>
    <property type="match status" value="1"/>
</dbReference>